<evidence type="ECO:0000256" key="1">
    <source>
        <dbReference type="ARBA" id="ARBA00004123"/>
    </source>
</evidence>
<feature type="compositionally biased region" description="Polar residues" evidence="8">
    <location>
        <begin position="1027"/>
        <end position="1038"/>
    </location>
</feature>
<dbReference type="OrthoDB" id="10260285at2759"/>
<dbReference type="InterPro" id="IPR003656">
    <property type="entry name" value="Znf_BED"/>
</dbReference>
<dbReference type="GO" id="GO:0003682">
    <property type="term" value="F:chromatin binding"/>
    <property type="evidence" value="ECO:0007669"/>
    <property type="project" value="TreeGrafter"/>
</dbReference>
<keyword evidence="5" id="KW-0862">Zinc</keyword>
<name>A0A087HJS7_ARAAL</name>
<dbReference type="Gramene" id="KFK42379">
    <property type="protein sequence ID" value="KFK42379"/>
    <property type="gene ID" value="AALP_AA2G248600"/>
</dbReference>
<dbReference type="GO" id="GO:0000993">
    <property type="term" value="F:RNA polymerase II complex binding"/>
    <property type="evidence" value="ECO:0007669"/>
    <property type="project" value="TreeGrafter"/>
</dbReference>
<feature type="region of interest" description="Disordered" evidence="8">
    <location>
        <begin position="510"/>
        <end position="671"/>
    </location>
</feature>
<gene>
    <name evidence="10" type="ordered locus">AALP_Aa2g248600</name>
</gene>
<dbReference type="Pfam" id="PF04937">
    <property type="entry name" value="DUF659"/>
    <property type="match status" value="1"/>
</dbReference>
<evidence type="ECO:0000256" key="4">
    <source>
        <dbReference type="ARBA" id="ARBA00022771"/>
    </source>
</evidence>
<evidence type="ECO:0000259" key="9">
    <source>
        <dbReference type="PROSITE" id="PS50808"/>
    </source>
</evidence>
<dbReference type="eggNOG" id="KOG2478">
    <property type="taxonomic scope" value="Eukaryota"/>
</dbReference>
<evidence type="ECO:0000313" key="11">
    <source>
        <dbReference type="Proteomes" id="UP000029120"/>
    </source>
</evidence>
<feature type="compositionally biased region" description="Pro residues" evidence="8">
    <location>
        <begin position="514"/>
        <end position="557"/>
    </location>
</feature>
<keyword evidence="6" id="KW-0539">Nucleus</keyword>
<keyword evidence="4 7" id="KW-0863">Zinc-finger</keyword>
<dbReference type="GO" id="GO:0008270">
    <property type="term" value="F:zinc ion binding"/>
    <property type="evidence" value="ECO:0007669"/>
    <property type="project" value="UniProtKB-KW"/>
</dbReference>
<dbReference type="InterPro" id="IPR007021">
    <property type="entry name" value="DUF659"/>
</dbReference>
<dbReference type="Proteomes" id="UP000029120">
    <property type="component" value="Chromosome 2"/>
</dbReference>
<feature type="compositionally biased region" description="Basic and acidic residues" evidence="8">
    <location>
        <begin position="595"/>
        <end position="613"/>
    </location>
</feature>
<feature type="compositionally biased region" description="Pro residues" evidence="8">
    <location>
        <begin position="567"/>
        <end position="594"/>
    </location>
</feature>
<feature type="compositionally biased region" description="Basic and acidic residues" evidence="8">
    <location>
        <begin position="620"/>
        <end position="646"/>
    </location>
</feature>
<dbReference type="AlphaFoldDB" id="A0A087HJS7"/>
<reference evidence="11" key="1">
    <citation type="journal article" date="2015" name="Nat. Plants">
        <title>Genome expansion of Arabis alpina linked with retrotransposition and reduced symmetric DNA methylation.</title>
        <authorList>
            <person name="Willing E.M."/>
            <person name="Rawat V."/>
            <person name="Mandakova T."/>
            <person name="Maumus F."/>
            <person name="James G.V."/>
            <person name="Nordstroem K.J."/>
            <person name="Becker C."/>
            <person name="Warthmann N."/>
            <person name="Chica C."/>
            <person name="Szarzynska B."/>
            <person name="Zytnicki M."/>
            <person name="Albani M.C."/>
            <person name="Kiefer C."/>
            <person name="Bergonzi S."/>
            <person name="Castaings L."/>
            <person name="Mateos J.L."/>
            <person name="Berns M.C."/>
            <person name="Bujdoso N."/>
            <person name="Piofczyk T."/>
            <person name="de Lorenzo L."/>
            <person name="Barrero-Sicilia C."/>
            <person name="Mateos I."/>
            <person name="Piednoel M."/>
            <person name="Hagmann J."/>
            <person name="Chen-Min-Tao R."/>
            <person name="Iglesias-Fernandez R."/>
            <person name="Schuster S.C."/>
            <person name="Alonso-Blanco C."/>
            <person name="Roudier F."/>
            <person name="Carbonero P."/>
            <person name="Paz-Ares J."/>
            <person name="Davis S.J."/>
            <person name="Pecinka A."/>
            <person name="Quesneville H."/>
            <person name="Colot V."/>
            <person name="Lysak M.A."/>
            <person name="Weigel D."/>
            <person name="Coupland G."/>
            <person name="Schneeberger K."/>
        </authorList>
    </citation>
    <scope>NUCLEOTIDE SEQUENCE [LARGE SCALE GENOMIC DNA]</scope>
    <source>
        <strain evidence="11">cv. Pajares</strain>
    </source>
</reference>
<dbReference type="SUPFAM" id="SSF53098">
    <property type="entry name" value="Ribonuclease H-like"/>
    <property type="match status" value="1"/>
</dbReference>
<comment type="similarity">
    <text evidence="2">Belongs to the PAF1 family.</text>
</comment>
<dbReference type="PROSITE" id="PS50808">
    <property type="entry name" value="ZF_BED"/>
    <property type="match status" value="1"/>
</dbReference>
<dbReference type="GO" id="GO:0006368">
    <property type="term" value="P:transcription elongation by RNA polymerase II"/>
    <property type="evidence" value="ECO:0007669"/>
    <property type="project" value="InterPro"/>
</dbReference>
<evidence type="ECO:0000256" key="3">
    <source>
        <dbReference type="ARBA" id="ARBA00022723"/>
    </source>
</evidence>
<dbReference type="Pfam" id="PF02892">
    <property type="entry name" value="zf-BED"/>
    <property type="match status" value="1"/>
</dbReference>
<dbReference type="PANTHER" id="PTHR23188:SF12">
    <property type="entry name" value="RNA POLYMERASE II-ASSOCIATED FACTOR 1 HOMOLOG"/>
    <property type="match status" value="1"/>
</dbReference>
<accession>A0A087HJS7</accession>
<organism evidence="10 11">
    <name type="scientific">Arabis alpina</name>
    <name type="common">Alpine rock-cress</name>
    <dbReference type="NCBI Taxonomy" id="50452"/>
    <lineage>
        <taxon>Eukaryota</taxon>
        <taxon>Viridiplantae</taxon>
        <taxon>Streptophyta</taxon>
        <taxon>Embryophyta</taxon>
        <taxon>Tracheophyta</taxon>
        <taxon>Spermatophyta</taxon>
        <taxon>Magnoliopsida</taxon>
        <taxon>eudicotyledons</taxon>
        <taxon>Gunneridae</taxon>
        <taxon>Pentapetalae</taxon>
        <taxon>rosids</taxon>
        <taxon>malvids</taxon>
        <taxon>Brassicales</taxon>
        <taxon>Brassicaceae</taxon>
        <taxon>Arabideae</taxon>
        <taxon>Arabis</taxon>
    </lineage>
</organism>
<dbReference type="Pfam" id="PF03985">
    <property type="entry name" value="Paf1"/>
    <property type="match status" value="1"/>
</dbReference>
<evidence type="ECO:0000256" key="5">
    <source>
        <dbReference type="ARBA" id="ARBA00022833"/>
    </source>
</evidence>
<evidence type="ECO:0000256" key="6">
    <source>
        <dbReference type="ARBA" id="ARBA00023242"/>
    </source>
</evidence>
<dbReference type="InterPro" id="IPR007133">
    <property type="entry name" value="RNA_pol_II-assoc_Paf1"/>
</dbReference>
<dbReference type="PRINTS" id="PR01217">
    <property type="entry name" value="PRICHEXTENSN"/>
</dbReference>
<evidence type="ECO:0000256" key="2">
    <source>
        <dbReference type="ARBA" id="ARBA00007560"/>
    </source>
</evidence>
<dbReference type="PANTHER" id="PTHR23188">
    <property type="entry name" value="RNA POLYMERASE II-ASSOCIATED FACTOR 1 HOMOLOG"/>
    <property type="match status" value="1"/>
</dbReference>
<evidence type="ECO:0000313" key="10">
    <source>
        <dbReference type="EMBL" id="KFK42379.1"/>
    </source>
</evidence>
<evidence type="ECO:0000256" key="7">
    <source>
        <dbReference type="PROSITE-ProRule" id="PRU00027"/>
    </source>
</evidence>
<dbReference type="GO" id="GO:0016593">
    <property type="term" value="C:Cdc73/Paf1 complex"/>
    <property type="evidence" value="ECO:0007669"/>
    <property type="project" value="InterPro"/>
</dbReference>
<protein>
    <recommendedName>
        <fullName evidence="9">BED-type domain-containing protein</fullName>
    </recommendedName>
</protein>
<comment type="subcellular location">
    <subcellularLocation>
        <location evidence="1">Nucleus</location>
    </subcellularLocation>
</comment>
<keyword evidence="11" id="KW-1185">Reference proteome</keyword>
<keyword evidence="3" id="KW-0479">Metal-binding</keyword>
<dbReference type="InterPro" id="IPR012337">
    <property type="entry name" value="RNaseH-like_sf"/>
</dbReference>
<evidence type="ECO:0000256" key="8">
    <source>
        <dbReference type="SAM" id="MobiDB-lite"/>
    </source>
</evidence>
<dbReference type="EMBL" id="CM002870">
    <property type="protein sequence ID" value="KFK42379.1"/>
    <property type="molecule type" value="Genomic_DNA"/>
</dbReference>
<dbReference type="GO" id="GO:0003677">
    <property type="term" value="F:DNA binding"/>
    <property type="evidence" value="ECO:0007669"/>
    <property type="project" value="InterPro"/>
</dbReference>
<proteinExistence type="inferred from homology"/>
<feature type="domain" description="BED-type" evidence="9">
    <location>
        <begin position="3"/>
        <end position="58"/>
    </location>
</feature>
<feature type="region of interest" description="Disordered" evidence="8">
    <location>
        <begin position="1022"/>
        <end position="1075"/>
    </location>
</feature>
<sequence length="1075" mass="122082">MVREKDMCWEYAEKLDGNKVRCNFCSRLLNGGISRLKHHLSRLTSEGVNPCPKVSDHVSDRVRSLLLSSHHHSPPTTKRKGTSSTLLLPALPLISKWSMPLQTALLALLLLLLPLSRPIGSTRLNQSFLYNSKTLKRSGCTIIADAWTDNKSRALINFFVSSPSRTFFHNTKFLAHLFDSVIQDFGQDHVVQIIMDNSFSYTGISNHILQNYATIFVSPCASLCLNTILEEFSKVDWVSHCISQAQLISKFVYNNSSVLDLMNKLTGGQDIIRSGVTSPVSSFLSLQSMLKHKAKLKQMFTSPDYSTHANKPQSTSCVGILEDNDFWRAVEESVAVSEPILKALREVSRGKPAVGSIYELMSRAKESIRTYYIMDENKHKVFSDIVDTKWCDHLHSPLHAAAAFLNPTIQYNPEIKFLTSLKEDFFKVLEKLLPTSDLRRDITTQIITFTRAKGMFGCNLAMEARDTVSPGLWWEQFGDSAGGYQDTESSMQRLQLGAAMEHRRSEIAMASYRPPHPPPPSHNPLPPPPPSMPPPVPPPPPSHQPYSYPPPPPPPPHAYYQHYPPQFNQPPHPPPTSPPPPPPPPSAPPPLVPDPPRDKASSKHQLSRRDRPPSKHHPRPKTETEEERRLRKKRELEKQRHDEKLRQQAKHSHKPKDERKPTPLLTTDRVENRLKKPTTFICKLKFRNELPDPTAQLKLMTIKRDKDQFTKYTISSLEKLWKPKIFVEPDLGIPLDLLDLSVYNPPKVKLPLAPEDEELLRDDDAVTPIKKDGIRRKERPTDKGVSWLVKTQYISSLNNESARQSLTEKQAKELREMKGGINILQNLNNRERKIKDIEASFEACKSRPVHATNKTLQPVEVLPLLPYFDRYEDQFVVANFGSAPTADSEFFGKLNPSVRDEYESRAIMKSYVVAGSDTANPEKFLAYMVPSLDELSKDMHDENEDISYTWVREYHWDIPPGANDTYLVSFDDGTASYLPLPTKLNLRKKRAREGRSSDEIEHFPVPSRVTVRRRSTVTVIEHKESGDYSNSRVGASSSKMRRLEDEEGLGRSWKHGPEQDANQYSDGNEDDYSDS</sequence>